<dbReference type="InterPro" id="IPR008978">
    <property type="entry name" value="HSP20-like_chaperone"/>
</dbReference>
<accession>A0AAD1WYI0</accession>
<dbReference type="Gene3D" id="2.60.40.790">
    <property type="match status" value="1"/>
</dbReference>
<dbReference type="GO" id="GO:0005576">
    <property type="term" value="C:extracellular region"/>
    <property type="evidence" value="ECO:0007669"/>
    <property type="project" value="GOC"/>
</dbReference>
<name>A0AAD1WYI0_PELCU</name>
<dbReference type="Pfam" id="PF18201">
    <property type="entry name" value="PIH1_CS"/>
    <property type="match status" value="1"/>
</dbReference>
<dbReference type="PANTHER" id="PTHR22997">
    <property type="entry name" value="PIH1 DOMAIN-CONTAINING PROTEIN 1"/>
    <property type="match status" value="1"/>
</dbReference>
<evidence type="ECO:0000313" key="8">
    <source>
        <dbReference type="Proteomes" id="UP001295444"/>
    </source>
</evidence>
<evidence type="ECO:0000256" key="2">
    <source>
        <dbReference type="ARBA" id="ARBA00024190"/>
    </source>
</evidence>
<dbReference type="GO" id="GO:0120293">
    <property type="term" value="C:dynein axonemal particle"/>
    <property type="evidence" value="ECO:0007669"/>
    <property type="project" value="UniProtKB-SubCell"/>
</dbReference>
<comment type="subcellular location">
    <subcellularLocation>
        <location evidence="3">Cytoplasm</location>
    </subcellularLocation>
    <subcellularLocation>
        <location evidence="2">Dynein axonemal particle</location>
    </subcellularLocation>
    <text evidence="3">Localizes in the apical cytoplasm around the gamma-tubulin-positive pericentriolar region, not in the cilia.</text>
</comment>
<dbReference type="Pfam" id="PF08190">
    <property type="entry name" value="PIH1"/>
    <property type="match status" value="1"/>
</dbReference>
<dbReference type="EMBL" id="OW240924">
    <property type="protein sequence ID" value="CAH2327874.1"/>
    <property type="molecule type" value="Genomic_DNA"/>
</dbReference>
<feature type="region of interest" description="Disordered" evidence="4">
    <location>
        <begin position="1"/>
        <end position="24"/>
    </location>
</feature>
<keyword evidence="1 3" id="KW-0963">Cytoplasm</keyword>
<sequence length="758" mass="85809">MAAKLDSLTSSPKEAAVGQPGVSMGRLDMTQEELERFKTAFQDQEFRKMFTDYVEELNDPETRRRYEEEIRLLERERGVDIQFVYPSPGYVLLTSANRLRRCYINVCSNSMIPEPQAVRGTDQNARGGSYWTLPYIITPTRETTEQDGSRSLLYDVLFHPETMELVNKNVKFKQMVDSLAMSGVSKYFSLELDRINVKTLSAKYMGPAQSAVIRKPIPGFVPNADTPAPLEGPYPYTELLKGGTGRESPAARPKPSVHPKQGVNKPRAPHPPPTTPHYTIRQRSHVDFQDYTLSRFSAPSPVPDELVVTVDMPLLESASSVSLHILSKQLHLESIEPVYKLQVDLPYMVDENRGNAQFNKAKRQLVLTLPVVRQRLMQCRMCQDRNYGTWDNSSRVSVCPHFVQSVSQLPQAITMPRFCQPNNTSYNSMQHILTSPDVLCPVFTCTQDNTSLSLILHTQDVDKKSVQANVEINQFHISYRVKHGYTYYFLLIQFLPKYCLNKNELSINVTENNAVVELAKSPENFGLWKNLYFGDNRNPLQERKFVCEDNVAEFLESSSQGPQVPWSTLEDELLLEVLELNDQKAHIQLNKSEGEEEDPLPQQEVTANHVEAKDNTISELSQTSTTKTCAIEKDDQETWQHTSNVKALSTAEQTTGSIEQPEPLLNSADSKPVETISPEVQSTRDLCVEKRSSIAEKDEPVEEVVDVADEKQSTAQNESDPVPILKEVDEEDGHEEVIKDHSTQCAFTFQNPLLFDLD</sequence>
<dbReference type="GO" id="GO:0003351">
    <property type="term" value="P:epithelial cilium movement involved in extracellular fluid movement"/>
    <property type="evidence" value="ECO:0007669"/>
    <property type="project" value="TreeGrafter"/>
</dbReference>
<evidence type="ECO:0000259" key="5">
    <source>
        <dbReference type="Pfam" id="PF08190"/>
    </source>
</evidence>
<dbReference type="AlphaFoldDB" id="A0AAD1WYI0"/>
<dbReference type="GO" id="GO:0060285">
    <property type="term" value="P:cilium-dependent cell motility"/>
    <property type="evidence" value="ECO:0007669"/>
    <property type="project" value="UniProtKB-UniRule"/>
</dbReference>
<dbReference type="InterPro" id="IPR041442">
    <property type="entry name" value="PIH1D1/2/3_CS-like"/>
</dbReference>
<dbReference type="InterPro" id="IPR050734">
    <property type="entry name" value="PIH1/Kintoun_subfamily"/>
</dbReference>
<dbReference type="InterPro" id="IPR034727">
    <property type="entry name" value="Kintoun"/>
</dbReference>
<evidence type="ECO:0000256" key="4">
    <source>
        <dbReference type="SAM" id="MobiDB-lite"/>
    </source>
</evidence>
<feature type="domain" description="PIH1 N-terminal" evidence="5">
    <location>
        <begin position="57"/>
        <end position="219"/>
    </location>
</feature>
<organism evidence="7 8">
    <name type="scientific">Pelobates cultripes</name>
    <name type="common">Western spadefoot toad</name>
    <dbReference type="NCBI Taxonomy" id="61616"/>
    <lineage>
        <taxon>Eukaryota</taxon>
        <taxon>Metazoa</taxon>
        <taxon>Chordata</taxon>
        <taxon>Craniata</taxon>
        <taxon>Vertebrata</taxon>
        <taxon>Euteleostomi</taxon>
        <taxon>Amphibia</taxon>
        <taxon>Batrachia</taxon>
        <taxon>Anura</taxon>
        <taxon>Pelobatoidea</taxon>
        <taxon>Pelobatidae</taxon>
        <taxon>Pelobates</taxon>
    </lineage>
</organism>
<gene>
    <name evidence="3" type="primary">DNAAF2</name>
    <name evidence="3" type="synonym">KTU</name>
    <name evidence="7" type="ORF">PECUL_23A053283</name>
</gene>
<dbReference type="InterPro" id="IPR012981">
    <property type="entry name" value="PIH1_N"/>
</dbReference>
<evidence type="ECO:0000259" key="6">
    <source>
        <dbReference type="Pfam" id="PF18201"/>
    </source>
</evidence>
<evidence type="ECO:0000313" key="7">
    <source>
        <dbReference type="EMBL" id="CAH2327874.1"/>
    </source>
</evidence>
<reference evidence="7" key="1">
    <citation type="submission" date="2022-03" db="EMBL/GenBank/DDBJ databases">
        <authorList>
            <person name="Alioto T."/>
            <person name="Alioto T."/>
            <person name="Gomez Garrido J."/>
        </authorList>
    </citation>
    <scope>NUCLEOTIDE SEQUENCE</scope>
</reference>
<protein>
    <recommendedName>
        <fullName evidence="3">Protein kintoun</fullName>
    </recommendedName>
    <alternativeName>
        <fullName evidence="3">Dynein assembly factor 2, axonemal</fullName>
    </alternativeName>
</protein>
<dbReference type="Proteomes" id="UP001295444">
    <property type="component" value="Chromosome 13"/>
</dbReference>
<feature type="domain" description="PIH1D1/2/3 CS-like" evidence="6">
    <location>
        <begin position="273"/>
        <end position="372"/>
    </location>
</feature>
<feature type="region of interest" description="Disordered" evidence="4">
    <location>
        <begin position="226"/>
        <end position="282"/>
    </location>
</feature>
<feature type="region of interest" description="Disordered" evidence="4">
    <location>
        <begin position="653"/>
        <end position="672"/>
    </location>
</feature>
<dbReference type="PANTHER" id="PTHR22997:SF3">
    <property type="entry name" value="PROTEIN KINTOUN"/>
    <property type="match status" value="1"/>
</dbReference>
<comment type="function">
    <text evidence="3">Required for cytoplasmic pre-assembly of axonemal dyneins, thereby playing a central role in motility in cilia and flagella. Involved in pre-assembly of dynein arm complexes in the cytoplasm before intraflagellar transport loads them for the ciliary compartment.</text>
</comment>
<dbReference type="HAMAP" id="MF_03069">
    <property type="entry name" value="Kintoun"/>
    <property type="match status" value="1"/>
</dbReference>
<evidence type="ECO:0000256" key="3">
    <source>
        <dbReference type="HAMAP-Rule" id="MF_03069"/>
    </source>
</evidence>
<keyword evidence="8" id="KW-1185">Reference proteome</keyword>
<comment type="similarity">
    <text evidence="3">Belongs to the PIH1 family. Kintoun subfamily.</text>
</comment>
<evidence type="ECO:0000256" key="1">
    <source>
        <dbReference type="ARBA" id="ARBA00022490"/>
    </source>
</evidence>
<dbReference type="GO" id="GO:0070286">
    <property type="term" value="P:axonemal dynein complex assembly"/>
    <property type="evidence" value="ECO:0007669"/>
    <property type="project" value="UniProtKB-UniRule"/>
</dbReference>
<proteinExistence type="inferred from homology"/>